<reference evidence="7 8" key="1">
    <citation type="journal article" date="2023" name="G3 (Bethesda)">
        <title>A chromosome-length genome assembly and annotation of blackberry (Rubus argutus, cv. 'Hillquist').</title>
        <authorList>
            <person name="Bruna T."/>
            <person name="Aryal R."/>
            <person name="Dudchenko O."/>
            <person name="Sargent D.J."/>
            <person name="Mead D."/>
            <person name="Buti M."/>
            <person name="Cavallini A."/>
            <person name="Hytonen T."/>
            <person name="Andres J."/>
            <person name="Pham M."/>
            <person name="Weisz D."/>
            <person name="Mascagni F."/>
            <person name="Usai G."/>
            <person name="Natali L."/>
            <person name="Bassil N."/>
            <person name="Fernandez G.E."/>
            <person name="Lomsadze A."/>
            <person name="Armour M."/>
            <person name="Olukolu B."/>
            <person name="Poorten T."/>
            <person name="Britton C."/>
            <person name="Davik J."/>
            <person name="Ashrafi H."/>
            <person name="Aiden E.L."/>
            <person name="Borodovsky M."/>
            <person name="Worthington M."/>
        </authorList>
    </citation>
    <scope>NUCLEOTIDE SEQUENCE [LARGE SCALE GENOMIC DNA]</scope>
    <source>
        <strain evidence="7">PI 553951</strain>
    </source>
</reference>
<keyword evidence="8" id="KW-1185">Reference proteome</keyword>
<accession>A0AAW1XJZ2</accession>
<name>A0AAW1XJZ2_RUBAR</name>
<evidence type="ECO:0000313" key="8">
    <source>
        <dbReference type="Proteomes" id="UP001457282"/>
    </source>
</evidence>
<dbReference type="Pfam" id="PF04674">
    <property type="entry name" value="Phi_1"/>
    <property type="match status" value="1"/>
</dbReference>
<gene>
    <name evidence="7" type="ORF">M0R45_013951</name>
</gene>
<evidence type="ECO:0000256" key="4">
    <source>
        <dbReference type="ARBA" id="ARBA00022729"/>
    </source>
</evidence>
<dbReference type="PANTHER" id="PTHR31279:SF18">
    <property type="entry name" value="PROTEIN EXORDIUM-LIKE 7"/>
    <property type="match status" value="1"/>
</dbReference>
<organism evidence="7 8">
    <name type="scientific">Rubus argutus</name>
    <name type="common">Southern blackberry</name>
    <dbReference type="NCBI Taxonomy" id="59490"/>
    <lineage>
        <taxon>Eukaryota</taxon>
        <taxon>Viridiplantae</taxon>
        <taxon>Streptophyta</taxon>
        <taxon>Embryophyta</taxon>
        <taxon>Tracheophyta</taxon>
        <taxon>Spermatophyta</taxon>
        <taxon>Magnoliopsida</taxon>
        <taxon>eudicotyledons</taxon>
        <taxon>Gunneridae</taxon>
        <taxon>Pentapetalae</taxon>
        <taxon>rosids</taxon>
        <taxon>fabids</taxon>
        <taxon>Rosales</taxon>
        <taxon>Rosaceae</taxon>
        <taxon>Rosoideae</taxon>
        <taxon>Rosoideae incertae sedis</taxon>
        <taxon>Rubus</taxon>
    </lineage>
</organism>
<comment type="subcellular location">
    <subcellularLocation>
        <location evidence="1">Secreted</location>
        <location evidence="1">Extracellular space</location>
        <location evidence="1">Apoplast</location>
    </subcellularLocation>
</comment>
<feature type="signal peptide" evidence="6">
    <location>
        <begin position="1"/>
        <end position="26"/>
    </location>
</feature>
<protein>
    <submittedName>
        <fullName evidence="7">Uncharacterized protein</fullName>
    </submittedName>
</protein>
<evidence type="ECO:0000256" key="2">
    <source>
        <dbReference type="ARBA" id="ARBA00022523"/>
    </source>
</evidence>
<comment type="caution">
    <text evidence="7">The sequence shown here is derived from an EMBL/GenBank/DDBJ whole genome shotgun (WGS) entry which is preliminary data.</text>
</comment>
<sequence>MMQNMHCNFLLLALLHFFLYYSGSYMEPKQSVHQAKNYEGSSDLVDLQYHMGPVLASSPINTLHYWAVVWFQLLQTFPPLLVSRWCLCLGWLTVENQCPEAFAHTQLPGLSDFRQATTEARMEICVCGLWEWWGGGGYVGVVSRDRWGNGYNVNGVKGRKFMVQWVWNPVKRRCFGPNAMD</sequence>
<evidence type="ECO:0000256" key="5">
    <source>
        <dbReference type="ARBA" id="ARBA00023591"/>
    </source>
</evidence>
<keyword evidence="3" id="KW-0964">Secreted</keyword>
<evidence type="ECO:0000256" key="1">
    <source>
        <dbReference type="ARBA" id="ARBA00004271"/>
    </source>
</evidence>
<proteinExistence type="inferred from homology"/>
<keyword evidence="2" id="KW-0052">Apoplast</keyword>
<evidence type="ECO:0000256" key="6">
    <source>
        <dbReference type="SAM" id="SignalP"/>
    </source>
</evidence>
<evidence type="ECO:0000256" key="3">
    <source>
        <dbReference type="ARBA" id="ARBA00022525"/>
    </source>
</evidence>
<dbReference type="GO" id="GO:0048046">
    <property type="term" value="C:apoplast"/>
    <property type="evidence" value="ECO:0007669"/>
    <property type="project" value="UniProtKB-SubCell"/>
</dbReference>
<feature type="chain" id="PRO_5043811108" evidence="6">
    <location>
        <begin position="27"/>
        <end position="181"/>
    </location>
</feature>
<dbReference type="AlphaFoldDB" id="A0AAW1XJZ2"/>
<dbReference type="EMBL" id="JBEDUW010000003">
    <property type="protein sequence ID" value="KAK9937141.1"/>
    <property type="molecule type" value="Genomic_DNA"/>
</dbReference>
<keyword evidence="4 6" id="KW-0732">Signal</keyword>
<dbReference type="InterPro" id="IPR006766">
    <property type="entry name" value="EXORDIUM-like"/>
</dbReference>
<evidence type="ECO:0000313" key="7">
    <source>
        <dbReference type="EMBL" id="KAK9937141.1"/>
    </source>
</evidence>
<dbReference type="PANTHER" id="PTHR31279">
    <property type="entry name" value="PROTEIN EXORDIUM-LIKE 5"/>
    <property type="match status" value="1"/>
</dbReference>
<comment type="similarity">
    <text evidence="5">Belongs to the EXORDIUM family.</text>
</comment>
<dbReference type="Proteomes" id="UP001457282">
    <property type="component" value="Unassembled WGS sequence"/>
</dbReference>